<name>A0AAD7CLN0_MYCRO</name>
<evidence type="ECO:0000313" key="4">
    <source>
        <dbReference type="Proteomes" id="UP001221757"/>
    </source>
</evidence>
<accession>A0AAD7CLN0</accession>
<sequence>MISSSLLRSSALLCSAPPSHSCPCTSHLIITIVFTLYVSPPIATAALSALDLRKPRYPLVQPLQYTRGFYPCFASVSILSGPCFS</sequence>
<evidence type="ECO:0000256" key="2">
    <source>
        <dbReference type="SAM" id="SignalP"/>
    </source>
</evidence>
<protein>
    <recommendedName>
        <fullName evidence="5">Secreted protein</fullName>
    </recommendedName>
</protein>
<dbReference type="Proteomes" id="UP001221757">
    <property type="component" value="Unassembled WGS sequence"/>
</dbReference>
<proteinExistence type="predicted"/>
<keyword evidence="1" id="KW-1133">Transmembrane helix</keyword>
<keyword evidence="1" id="KW-0472">Membrane</keyword>
<gene>
    <name evidence="3" type="ORF">B0H17DRAFT_1101499</name>
</gene>
<dbReference type="AlphaFoldDB" id="A0AAD7CLN0"/>
<feature type="transmembrane region" description="Helical" evidence="1">
    <location>
        <begin position="31"/>
        <end position="50"/>
    </location>
</feature>
<dbReference type="EMBL" id="JARKIE010000349">
    <property type="protein sequence ID" value="KAJ7652293.1"/>
    <property type="molecule type" value="Genomic_DNA"/>
</dbReference>
<organism evidence="3 4">
    <name type="scientific">Mycena rosella</name>
    <name type="common">Pink bonnet</name>
    <name type="synonym">Agaricus rosellus</name>
    <dbReference type="NCBI Taxonomy" id="1033263"/>
    <lineage>
        <taxon>Eukaryota</taxon>
        <taxon>Fungi</taxon>
        <taxon>Dikarya</taxon>
        <taxon>Basidiomycota</taxon>
        <taxon>Agaricomycotina</taxon>
        <taxon>Agaricomycetes</taxon>
        <taxon>Agaricomycetidae</taxon>
        <taxon>Agaricales</taxon>
        <taxon>Marasmiineae</taxon>
        <taxon>Mycenaceae</taxon>
        <taxon>Mycena</taxon>
    </lineage>
</organism>
<feature type="chain" id="PRO_5042135309" description="Secreted protein" evidence="2">
    <location>
        <begin position="22"/>
        <end position="85"/>
    </location>
</feature>
<keyword evidence="4" id="KW-1185">Reference proteome</keyword>
<feature type="signal peptide" evidence="2">
    <location>
        <begin position="1"/>
        <end position="21"/>
    </location>
</feature>
<reference evidence="3" key="1">
    <citation type="submission" date="2023-03" db="EMBL/GenBank/DDBJ databases">
        <title>Massive genome expansion in bonnet fungi (Mycena s.s.) driven by repeated elements and novel gene families across ecological guilds.</title>
        <authorList>
            <consortium name="Lawrence Berkeley National Laboratory"/>
            <person name="Harder C.B."/>
            <person name="Miyauchi S."/>
            <person name="Viragh M."/>
            <person name="Kuo A."/>
            <person name="Thoen E."/>
            <person name="Andreopoulos B."/>
            <person name="Lu D."/>
            <person name="Skrede I."/>
            <person name="Drula E."/>
            <person name="Henrissat B."/>
            <person name="Morin E."/>
            <person name="Kohler A."/>
            <person name="Barry K."/>
            <person name="LaButti K."/>
            <person name="Morin E."/>
            <person name="Salamov A."/>
            <person name="Lipzen A."/>
            <person name="Mereny Z."/>
            <person name="Hegedus B."/>
            <person name="Baldrian P."/>
            <person name="Stursova M."/>
            <person name="Weitz H."/>
            <person name="Taylor A."/>
            <person name="Grigoriev I.V."/>
            <person name="Nagy L.G."/>
            <person name="Martin F."/>
            <person name="Kauserud H."/>
        </authorList>
    </citation>
    <scope>NUCLEOTIDE SEQUENCE</scope>
    <source>
        <strain evidence="3">CBHHK067</strain>
    </source>
</reference>
<evidence type="ECO:0008006" key="5">
    <source>
        <dbReference type="Google" id="ProtNLM"/>
    </source>
</evidence>
<comment type="caution">
    <text evidence="3">The sequence shown here is derived from an EMBL/GenBank/DDBJ whole genome shotgun (WGS) entry which is preliminary data.</text>
</comment>
<keyword evidence="2" id="KW-0732">Signal</keyword>
<evidence type="ECO:0000313" key="3">
    <source>
        <dbReference type="EMBL" id="KAJ7652293.1"/>
    </source>
</evidence>
<evidence type="ECO:0000256" key="1">
    <source>
        <dbReference type="SAM" id="Phobius"/>
    </source>
</evidence>
<keyword evidence="1" id="KW-0812">Transmembrane</keyword>